<organism evidence="3 4">
    <name type="scientific">Neokomagataea anthophila</name>
    <dbReference type="NCBI Taxonomy" id="2826925"/>
    <lineage>
        <taxon>Bacteria</taxon>
        <taxon>Pseudomonadati</taxon>
        <taxon>Pseudomonadota</taxon>
        <taxon>Alphaproteobacteria</taxon>
        <taxon>Acetobacterales</taxon>
        <taxon>Acetobacteraceae</taxon>
        <taxon>Neokomagataea</taxon>
    </lineage>
</organism>
<comment type="caution">
    <text evidence="3">The sequence shown here is derived from an EMBL/GenBank/DDBJ whole genome shotgun (WGS) entry which is preliminary data.</text>
</comment>
<keyword evidence="4" id="KW-1185">Reference proteome</keyword>
<evidence type="ECO:0000256" key="1">
    <source>
        <dbReference type="ARBA" id="ARBA00022801"/>
    </source>
</evidence>
<dbReference type="Pfam" id="PF03629">
    <property type="entry name" value="SASA"/>
    <property type="match status" value="1"/>
</dbReference>
<dbReference type="InterPro" id="IPR052940">
    <property type="entry name" value="Carb_Esterase_6"/>
</dbReference>
<reference evidence="3 4" key="1">
    <citation type="submission" date="2021-04" db="EMBL/GenBank/DDBJ databases">
        <title>The complete genome sequence of Neokomagataea sp. TBRC 2177.</title>
        <authorList>
            <person name="Charoenyingcharoen P."/>
            <person name="Yukphan P."/>
        </authorList>
    </citation>
    <scope>NUCLEOTIDE SEQUENCE [LARGE SCALE GENOMIC DNA]</scope>
    <source>
        <strain evidence="3 4">TBRC 2177</strain>
    </source>
</reference>
<feature type="non-terminal residue" evidence="3">
    <location>
        <position position="1"/>
    </location>
</feature>
<name>A0ABS5EAD0_9PROT</name>
<dbReference type="Proteomes" id="UP000677812">
    <property type="component" value="Unassembled WGS sequence"/>
</dbReference>
<accession>A0ABS5EAD0</accession>
<protein>
    <recommendedName>
        <fullName evidence="2">Sialate O-acetylesterase domain-containing protein</fullName>
    </recommendedName>
</protein>
<dbReference type="InterPro" id="IPR005181">
    <property type="entry name" value="SASA"/>
</dbReference>
<evidence type="ECO:0000259" key="2">
    <source>
        <dbReference type="Pfam" id="PF03629"/>
    </source>
</evidence>
<feature type="domain" description="Sialate O-acetylesterase" evidence="2">
    <location>
        <begin position="4"/>
        <end position="73"/>
    </location>
</feature>
<gene>
    <name evidence="3" type="ORF">KB213_12500</name>
</gene>
<dbReference type="Gene3D" id="3.40.50.1110">
    <property type="entry name" value="SGNH hydrolase"/>
    <property type="match status" value="1"/>
</dbReference>
<evidence type="ECO:0000313" key="3">
    <source>
        <dbReference type="EMBL" id="MBR0560856.1"/>
    </source>
</evidence>
<sequence>LYPQSQVGLIPMGWGGAPIARMTKGTEFYKEVLDKALWAKKHGLLKAILWHQGESDTVSPKTVAAYEAKLKQL</sequence>
<dbReference type="PANTHER" id="PTHR31988:SF19">
    <property type="entry name" value="9-O-ACETYL-N-ACETYLNEURAMINIC ACID DEACETYLASE-RELATED"/>
    <property type="match status" value="1"/>
</dbReference>
<evidence type="ECO:0000313" key="4">
    <source>
        <dbReference type="Proteomes" id="UP000677812"/>
    </source>
</evidence>
<dbReference type="PANTHER" id="PTHR31988">
    <property type="entry name" value="ESTERASE, PUTATIVE (DUF303)-RELATED"/>
    <property type="match status" value="1"/>
</dbReference>
<dbReference type="InterPro" id="IPR036514">
    <property type="entry name" value="SGNH_hydro_sf"/>
</dbReference>
<dbReference type="SUPFAM" id="SSF52266">
    <property type="entry name" value="SGNH hydrolase"/>
    <property type="match status" value="1"/>
</dbReference>
<dbReference type="EMBL" id="JAGRQH010000214">
    <property type="protein sequence ID" value="MBR0560856.1"/>
    <property type="molecule type" value="Genomic_DNA"/>
</dbReference>
<keyword evidence="1" id="KW-0378">Hydrolase</keyword>
<feature type="non-terminal residue" evidence="3">
    <location>
        <position position="73"/>
    </location>
</feature>
<proteinExistence type="predicted"/>